<evidence type="ECO:0000256" key="2">
    <source>
        <dbReference type="ARBA" id="ARBA00004496"/>
    </source>
</evidence>
<keyword evidence="6" id="KW-0963">Cytoplasm</keyword>
<evidence type="ECO:0000313" key="10">
    <source>
        <dbReference type="EMBL" id="RPB20785.1"/>
    </source>
</evidence>
<dbReference type="OrthoDB" id="166907at2759"/>
<comment type="pathway">
    <text evidence="3">tRNA modification; 5-methoxycarbonylmethyl-2-thiouridine-tRNA biosynthesis.</text>
</comment>
<dbReference type="PANTHER" id="PTHR15641">
    <property type="entry name" value="ELONGATOR COMPLEX PROTEIN 5"/>
    <property type="match status" value="1"/>
</dbReference>
<dbReference type="PANTHER" id="PTHR15641:SF1">
    <property type="entry name" value="ELONGATOR COMPLEX PROTEIN 5"/>
    <property type="match status" value="1"/>
</dbReference>
<comment type="similarity">
    <text evidence="4">Belongs to the ELP5 family.</text>
</comment>
<dbReference type="GO" id="GO:0005634">
    <property type="term" value="C:nucleus"/>
    <property type="evidence" value="ECO:0007669"/>
    <property type="project" value="UniProtKB-SubCell"/>
</dbReference>
<evidence type="ECO:0000256" key="5">
    <source>
        <dbReference type="ARBA" id="ARBA00020264"/>
    </source>
</evidence>
<dbReference type="FunCoup" id="A0A3N4LS23">
    <property type="interactions" value="974"/>
</dbReference>
<feature type="compositionally biased region" description="Acidic residues" evidence="9">
    <location>
        <begin position="361"/>
        <end position="372"/>
    </location>
</feature>
<comment type="subcellular location">
    <subcellularLocation>
        <location evidence="2">Cytoplasm</location>
    </subcellularLocation>
    <subcellularLocation>
        <location evidence="1">Nucleus</location>
    </subcellularLocation>
</comment>
<dbReference type="Proteomes" id="UP000267821">
    <property type="component" value="Unassembled WGS sequence"/>
</dbReference>
<organism evidence="10 11">
    <name type="scientific">Terfezia boudieri ATCC MYA-4762</name>
    <dbReference type="NCBI Taxonomy" id="1051890"/>
    <lineage>
        <taxon>Eukaryota</taxon>
        <taxon>Fungi</taxon>
        <taxon>Dikarya</taxon>
        <taxon>Ascomycota</taxon>
        <taxon>Pezizomycotina</taxon>
        <taxon>Pezizomycetes</taxon>
        <taxon>Pezizales</taxon>
        <taxon>Pezizaceae</taxon>
        <taxon>Terfezia</taxon>
    </lineage>
</organism>
<name>A0A3N4LS23_9PEZI</name>
<sequence length="372" mass="41415">MPQQKQPLSHRRTHHLLLLSRLLNLRDTGASPFTLLLDSTSQSSKPLVGEFIRRANLAKCTVVFVGFESLWGPFPMTKEGQTLKHVFIKARGKSVAELQREINTAVTGIGGKSLIIIDSLHTLCSFQPSHISSFLSSLITPHSTLLATYHLDIPVTAPPQSQYPDTAPHPLTLLRYLCTTLITVHSFTHVLLQKRHRDKSLLPPRWGLLEEHPGGRGGGIEGVIVGIGSNAQNGIVLEFEYRRKSGRGVQEWFYLPLGADNGKFTTKPGSALFEKVGAPPGALEKSILLEDHPEWKLSEQVEYGVEVEDREEEIPQTTFDLGLTEKQKKARDEVVLPFFDAQDEMGISGGGGRILYMPEREADDWDEEEDEL</sequence>
<evidence type="ECO:0000256" key="6">
    <source>
        <dbReference type="ARBA" id="ARBA00022490"/>
    </source>
</evidence>
<keyword evidence="8" id="KW-0539">Nucleus</keyword>
<accession>A0A3N4LS23</accession>
<evidence type="ECO:0000256" key="8">
    <source>
        <dbReference type="ARBA" id="ARBA00023242"/>
    </source>
</evidence>
<dbReference type="GO" id="GO:0002098">
    <property type="term" value="P:tRNA wobble uridine modification"/>
    <property type="evidence" value="ECO:0007669"/>
    <property type="project" value="InterPro"/>
</dbReference>
<dbReference type="InterPro" id="IPR019519">
    <property type="entry name" value="Elp5"/>
</dbReference>
<evidence type="ECO:0000256" key="1">
    <source>
        <dbReference type="ARBA" id="ARBA00004123"/>
    </source>
</evidence>
<dbReference type="AlphaFoldDB" id="A0A3N4LS23"/>
<protein>
    <recommendedName>
        <fullName evidence="5">Elongator complex protein 5</fullName>
    </recommendedName>
</protein>
<dbReference type="GO" id="GO:0005829">
    <property type="term" value="C:cytosol"/>
    <property type="evidence" value="ECO:0007669"/>
    <property type="project" value="TreeGrafter"/>
</dbReference>
<dbReference type="Gene3D" id="3.40.50.300">
    <property type="entry name" value="P-loop containing nucleotide triphosphate hydrolases"/>
    <property type="match status" value="1"/>
</dbReference>
<gene>
    <name evidence="10" type="ORF">L211DRAFT_841287</name>
</gene>
<feature type="region of interest" description="Disordered" evidence="9">
    <location>
        <begin position="349"/>
        <end position="372"/>
    </location>
</feature>
<evidence type="ECO:0000256" key="7">
    <source>
        <dbReference type="ARBA" id="ARBA00022694"/>
    </source>
</evidence>
<keyword evidence="11" id="KW-1185">Reference proteome</keyword>
<proteinExistence type="inferred from homology"/>
<dbReference type="GO" id="GO:0000049">
    <property type="term" value="F:tRNA binding"/>
    <property type="evidence" value="ECO:0007669"/>
    <property type="project" value="TreeGrafter"/>
</dbReference>
<evidence type="ECO:0000256" key="9">
    <source>
        <dbReference type="SAM" id="MobiDB-lite"/>
    </source>
</evidence>
<dbReference type="STRING" id="1051890.A0A3N4LS23"/>
<dbReference type="Pfam" id="PF10483">
    <property type="entry name" value="Elong_Iki1"/>
    <property type="match status" value="1"/>
</dbReference>
<keyword evidence="7" id="KW-0819">tRNA processing</keyword>
<dbReference type="CDD" id="cd19496">
    <property type="entry name" value="Elp5"/>
    <property type="match status" value="1"/>
</dbReference>
<evidence type="ECO:0000313" key="11">
    <source>
        <dbReference type="Proteomes" id="UP000267821"/>
    </source>
</evidence>
<dbReference type="UniPathway" id="UPA00988"/>
<reference evidence="10 11" key="1">
    <citation type="journal article" date="2018" name="Nat. Ecol. Evol.">
        <title>Pezizomycetes genomes reveal the molecular basis of ectomycorrhizal truffle lifestyle.</title>
        <authorList>
            <person name="Murat C."/>
            <person name="Payen T."/>
            <person name="Noel B."/>
            <person name="Kuo A."/>
            <person name="Morin E."/>
            <person name="Chen J."/>
            <person name="Kohler A."/>
            <person name="Krizsan K."/>
            <person name="Balestrini R."/>
            <person name="Da Silva C."/>
            <person name="Montanini B."/>
            <person name="Hainaut M."/>
            <person name="Levati E."/>
            <person name="Barry K.W."/>
            <person name="Belfiori B."/>
            <person name="Cichocki N."/>
            <person name="Clum A."/>
            <person name="Dockter R.B."/>
            <person name="Fauchery L."/>
            <person name="Guy J."/>
            <person name="Iotti M."/>
            <person name="Le Tacon F."/>
            <person name="Lindquist E.A."/>
            <person name="Lipzen A."/>
            <person name="Malagnac F."/>
            <person name="Mello A."/>
            <person name="Molinier V."/>
            <person name="Miyauchi S."/>
            <person name="Poulain J."/>
            <person name="Riccioni C."/>
            <person name="Rubini A."/>
            <person name="Sitrit Y."/>
            <person name="Splivallo R."/>
            <person name="Traeger S."/>
            <person name="Wang M."/>
            <person name="Zifcakova L."/>
            <person name="Wipf D."/>
            <person name="Zambonelli A."/>
            <person name="Paolocci F."/>
            <person name="Nowrousian M."/>
            <person name="Ottonello S."/>
            <person name="Baldrian P."/>
            <person name="Spatafora J.W."/>
            <person name="Henrissat B."/>
            <person name="Nagy L.G."/>
            <person name="Aury J.M."/>
            <person name="Wincker P."/>
            <person name="Grigoriev I.V."/>
            <person name="Bonfante P."/>
            <person name="Martin F.M."/>
        </authorList>
    </citation>
    <scope>NUCLEOTIDE SEQUENCE [LARGE SCALE GENOMIC DNA]</scope>
    <source>
        <strain evidence="10 11">ATCC MYA-4762</strain>
    </source>
</reference>
<evidence type="ECO:0000256" key="4">
    <source>
        <dbReference type="ARBA" id="ARBA00009567"/>
    </source>
</evidence>
<dbReference type="InterPro" id="IPR027417">
    <property type="entry name" value="P-loop_NTPase"/>
</dbReference>
<dbReference type="InParanoid" id="A0A3N4LS23"/>
<dbReference type="EMBL" id="ML121567">
    <property type="protein sequence ID" value="RPB20785.1"/>
    <property type="molecule type" value="Genomic_DNA"/>
</dbReference>
<dbReference type="GO" id="GO:0033588">
    <property type="term" value="C:elongator holoenzyme complex"/>
    <property type="evidence" value="ECO:0007669"/>
    <property type="project" value="InterPro"/>
</dbReference>
<evidence type="ECO:0000256" key="3">
    <source>
        <dbReference type="ARBA" id="ARBA00005043"/>
    </source>
</evidence>